<organism evidence="2 3">
    <name type="scientific">Nesidiocoris tenuis</name>
    <dbReference type="NCBI Taxonomy" id="355587"/>
    <lineage>
        <taxon>Eukaryota</taxon>
        <taxon>Metazoa</taxon>
        <taxon>Ecdysozoa</taxon>
        <taxon>Arthropoda</taxon>
        <taxon>Hexapoda</taxon>
        <taxon>Insecta</taxon>
        <taxon>Pterygota</taxon>
        <taxon>Neoptera</taxon>
        <taxon>Paraneoptera</taxon>
        <taxon>Hemiptera</taxon>
        <taxon>Heteroptera</taxon>
        <taxon>Panheteroptera</taxon>
        <taxon>Cimicomorpha</taxon>
        <taxon>Miridae</taxon>
        <taxon>Dicyphina</taxon>
        <taxon>Nesidiocoris</taxon>
    </lineage>
</organism>
<feature type="region of interest" description="Disordered" evidence="1">
    <location>
        <begin position="1269"/>
        <end position="1290"/>
    </location>
</feature>
<feature type="compositionally biased region" description="Acidic residues" evidence="1">
    <location>
        <begin position="728"/>
        <end position="741"/>
    </location>
</feature>
<dbReference type="InterPro" id="IPR026173">
    <property type="entry name" value="SPAG17"/>
</dbReference>
<name>A0ABN7AQ64_9HEMI</name>
<evidence type="ECO:0000313" key="3">
    <source>
        <dbReference type="Proteomes" id="UP001307889"/>
    </source>
</evidence>
<sequence>MAKQNIQQDSSFHDQLLSKIGEILGIRERQRFVELILSAAYLGLIKESQCQNGGVGDYFFKCSGLTPALQRDREENNASKLTLLGDPFCSKNACTSINQLLDEIDNPKVAMYLNELNNFSELSKPVLLQRLFSAITSADVIESEFQHLLDACLIKTYNASTTVRKKGELPSAASFRQYFKNKIGKDKESYEELEAIALVDKPKYFTSEIERLRIDAERYKTATRITEDLTVDRTHFAEPYSYHEDNLRSEPHEYSFEQPIKPKLEEKFQPKLYAFSPQEAKFSEARRSYLFDDGSRVQLVYDESILTKHKLMVKVTLDNQELIYHTPLYQNQDSNRIRMQLENGIILSFREIKSTPCPEEIPQENEIEVVADVAEEMESEPAEGPCEGWVPSKARSIEWDCYAFPEREGQWVGKMIPIQPETGKLEIFEEEGEEEESEEIETESCKNTRRLKRIENLILDKKKKACRALTNQFTECPGIRRAPGTQKMFAFSPFDRKSLDSTVLENEVLLPLSKYELQISWPTGLHIQFLETPADMDNQPVRYVKQMYLTERKDYFLIKDESYRCILSDGTVIKFMQDGQIVLNPCGTTVYVKQRTSSTFFYNVDEQIGELFGEFGEDPIDPFEYNILQSDGRQYQIVNNQKELLRTEQMLEHDDYFHDCRTICRSDGTKFIFRDDGSMTVRFPDCTEIRTKAWINKEEFRVPWTEDERQMWFEYDGENEELERPYGPDEEEEEEEEEEGEAFPRIKLEDDGFMVVGTSSSVYHPHFAGVQCGCLGQGIFTLFMPGETTIHCSLDEGRFKATVGHKKDVQLEIAPQKCFFDKYKNGVLFQRATFNLQCFKTVELPHPGLKVFTFSGRDASELRVEADGNIYNRTRRANNSRRESSRNSLNSINCFVLRRDCSGLELFPAERVKKIKKRIRRSDHGKIRSCKKGLLQRTLITKLMGSTSGYWAMAYPAHHKKQAFCWPWPSTYGKDWLFPFVKVKHPNWRTAQFETVDLVKNFQVKFKLSRLGKSLLRAYSLSLHDGVITGCGCAKETGKLPTCKLDRSKDELRYLESSVKNGDVPCKCFIKFAVDNLTGSKDATFYRELLKEGCFSEGMSESVNKWVSEFVIPHVAKMAVKKFYLHLSFEKMKSFMKAFSSIKVPNYFDSPRGVVFLMVEDILNRVDSVTKKIDRWVMIDDILDSPMKDITEDQIWELVLSIDPAEDGLGNLTQREFYLMLQSIRPLKTAFPTLRAALDYRRNLIQKRRVTLKDEAKIEESSGLSVSPASSIGLSRSSSNKRMMTDSSWCPGKDPSIRGCSCVSLASQTAGTIHELKHLGIPLRREDFFPPVNLEMYADEELEAHEAAQDIKVATKSGIVVASGWESGADRNEGNNSRSGDIDDIRKMTAEILEDSINLGAENSWMLDVRKCDTAIMRAAVDINKEDWKKEIDEFMKPPFSRKLVDVQMKNMLDQLGSRIERL</sequence>
<gene>
    <name evidence="2" type="ORF">NTJ_05351</name>
</gene>
<dbReference type="PANTHER" id="PTHR21963:SF1">
    <property type="entry name" value="SPERM-ASSOCIATED ANTIGEN 17"/>
    <property type="match status" value="1"/>
</dbReference>
<proteinExistence type="predicted"/>
<dbReference type="Proteomes" id="UP001307889">
    <property type="component" value="Chromosome 3"/>
</dbReference>
<keyword evidence="3" id="KW-1185">Reference proteome</keyword>
<dbReference type="EMBL" id="AP028911">
    <property type="protein sequence ID" value="BES92542.1"/>
    <property type="molecule type" value="Genomic_DNA"/>
</dbReference>
<feature type="region of interest" description="Disordered" evidence="1">
    <location>
        <begin position="716"/>
        <end position="743"/>
    </location>
</feature>
<dbReference type="PANTHER" id="PTHR21963">
    <property type="entry name" value="PF6"/>
    <property type="match status" value="1"/>
</dbReference>
<reference evidence="2 3" key="1">
    <citation type="submission" date="2023-09" db="EMBL/GenBank/DDBJ databases">
        <title>Nesidiocoris tenuis whole genome shotgun sequence.</title>
        <authorList>
            <person name="Shibata T."/>
            <person name="Shimoda M."/>
            <person name="Kobayashi T."/>
            <person name="Uehara T."/>
        </authorList>
    </citation>
    <scope>NUCLEOTIDE SEQUENCE [LARGE SCALE GENOMIC DNA]</scope>
    <source>
        <strain evidence="2 3">Japan</strain>
    </source>
</reference>
<evidence type="ECO:0000313" key="2">
    <source>
        <dbReference type="EMBL" id="BES92542.1"/>
    </source>
</evidence>
<evidence type="ECO:0000256" key="1">
    <source>
        <dbReference type="SAM" id="MobiDB-lite"/>
    </source>
</evidence>
<accession>A0ABN7AQ64</accession>
<evidence type="ECO:0008006" key="4">
    <source>
        <dbReference type="Google" id="ProtNLM"/>
    </source>
</evidence>
<protein>
    <recommendedName>
        <fullName evidence="4">EF-hand domain-containing protein</fullName>
    </recommendedName>
</protein>
<feature type="compositionally biased region" description="Polar residues" evidence="1">
    <location>
        <begin position="1269"/>
        <end position="1288"/>
    </location>
</feature>